<reference evidence="3" key="1">
    <citation type="submission" date="2025-08" db="UniProtKB">
        <authorList>
            <consortium name="RefSeq"/>
        </authorList>
    </citation>
    <scope>IDENTIFICATION</scope>
    <source>
        <strain evidence="3">14028-0561.14</strain>
        <tissue evidence="3">Whole fly</tissue>
    </source>
</reference>
<dbReference type="Proteomes" id="UP001652661">
    <property type="component" value="Chromosome X"/>
</dbReference>
<sequence length="152" mass="18206">MKKQFTPIRQPMAISQELASMTLDMYYKRHVQKTEARRRNMKPSKKCLHCFQRTHFFGPNYWARKPPVLTEQTNRVDSLRKQIREVKATIEYKSQVDLQQRLLEQLKADLAKQEAQVESTDPPVEDEHQPLVLMIDDEVIYDEEYTRDPIWK</sequence>
<name>A0A6P4J794_DROKI</name>
<dbReference type="OrthoDB" id="7871834at2759"/>
<dbReference type="GeneID" id="108080280"/>
<protein>
    <submittedName>
        <fullName evidence="3">Uncharacterized protein</fullName>
    </submittedName>
</protein>
<evidence type="ECO:0000313" key="3">
    <source>
        <dbReference type="RefSeq" id="XP_017030433.1"/>
    </source>
</evidence>
<gene>
    <name evidence="3" type="primary">LOC108080280</name>
</gene>
<organism evidence="2 3">
    <name type="scientific">Drosophila kikkawai</name>
    <name type="common">Fruit fly</name>
    <dbReference type="NCBI Taxonomy" id="30033"/>
    <lineage>
        <taxon>Eukaryota</taxon>
        <taxon>Metazoa</taxon>
        <taxon>Ecdysozoa</taxon>
        <taxon>Arthropoda</taxon>
        <taxon>Hexapoda</taxon>
        <taxon>Insecta</taxon>
        <taxon>Pterygota</taxon>
        <taxon>Neoptera</taxon>
        <taxon>Endopterygota</taxon>
        <taxon>Diptera</taxon>
        <taxon>Brachycera</taxon>
        <taxon>Muscomorpha</taxon>
        <taxon>Ephydroidea</taxon>
        <taxon>Drosophilidae</taxon>
        <taxon>Drosophila</taxon>
        <taxon>Sophophora</taxon>
    </lineage>
</organism>
<evidence type="ECO:0000313" key="2">
    <source>
        <dbReference type="Proteomes" id="UP001652661"/>
    </source>
</evidence>
<keyword evidence="2" id="KW-1185">Reference proteome</keyword>
<proteinExistence type="predicted"/>
<accession>A0A6P4J794</accession>
<dbReference type="AlphaFoldDB" id="A0A6P4J794"/>
<keyword evidence="1" id="KW-0175">Coiled coil</keyword>
<feature type="coiled-coil region" evidence="1">
    <location>
        <begin position="69"/>
        <end position="116"/>
    </location>
</feature>
<evidence type="ECO:0000256" key="1">
    <source>
        <dbReference type="SAM" id="Coils"/>
    </source>
</evidence>
<dbReference type="RefSeq" id="XP_017030433.1">
    <property type="nucleotide sequence ID" value="XM_017174944.3"/>
</dbReference>